<evidence type="ECO:0000313" key="3">
    <source>
        <dbReference type="Proteomes" id="UP000314294"/>
    </source>
</evidence>
<feature type="region of interest" description="Disordered" evidence="1">
    <location>
        <begin position="1"/>
        <end position="55"/>
    </location>
</feature>
<keyword evidence="3" id="KW-1185">Reference proteome</keyword>
<organism evidence="2 3">
    <name type="scientific">Liparis tanakae</name>
    <name type="common">Tanaka's snailfish</name>
    <dbReference type="NCBI Taxonomy" id="230148"/>
    <lineage>
        <taxon>Eukaryota</taxon>
        <taxon>Metazoa</taxon>
        <taxon>Chordata</taxon>
        <taxon>Craniata</taxon>
        <taxon>Vertebrata</taxon>
        <taxon>Euteleostomi</taxon>
        <taxon>Actinopterygii</taxon>
        <taxon>Neopterygii</taxon>
        <taxon>Teleostei</taxon>
        <taxon>Neoteleostei</taxon>
        <taxon>Acanthomorphata</taxon>
        <taxon>Eupercaria</taxon>
        <taxon>Perciformes</taxon>
        <taxon>Cottioidei</taxon>
        <taxon>Cottales</taxon>
        <taxon>Liparidae</taxon>
        <taxon>Liparis</taxon>
    </lineage>
</organism>
<name>A0A4Z2J8S4_9TELE</name>
<evidence type="ECO:0000256" key="1">
    <source>
        <dbReference type="SAM" id="MobiDB-lite"/>
    </source>
</evidence>
<evidence type="ECO:0000313" key="2">
    <source>
        <dbReference type="EMBL" id="TNN86098.1"/>
    </source>
</evidence>
<protein>
    <submittedName>
        <fullName evidence="2">Uncharacterized protein</fullName>
    </submittedName>
</protein>
<dbReference type="EMBL" id="SRLO01000017">
    <property type="protein sequence ID" value="TNN86098.1"/>
    <property type="molecule type" value="Genomic_DNA"/>
</dbReference>
<comment type="caution">
    <text evidence="2">The sequence shown here is derived from an EMBL/GenBank/DDBJ whole genome shotgun (WGS) entry which is preliminary data.</text>
</comment>
<sequence length="113" mass="12115">MSHKAGGRGGGRSDIGSAQRRSGLCGGSTVPPQTYSSLASQRGPPSQRNPKESHCLLPRRRLCMNSPFSLVHTKQSTLQDGEKNISPNCNGSRHQGASWRSQSESVAESQNLI</sequence>
<feature type="compositionally biased region" description="Polar residues" evidence="1">
    <location>
        <begin position="30"/>
        <end position="48"/>
    </location>
</feature>
<dbReference type="Proteomes" id="UP000314294">
    <property type="component" value="Unassembled WGS sequence"/>
</dbReference>
<accession>A0A4Z2J8S4</accession>
<gene>
    <name evidence="2" type="ORF">EYF80_003515</name>
</gene>
<dbReference type="AlphaFoldDB" id="A0A4Z2J8S4"/>
<proteinExistence type="predicted"/>
<reference evidence="2 3" key="1">
    <citation type="submission" date="2019-03" db="EMBL/GenBank/DDBJ databases">
        <title>First draft genome of Liparis tanakae, snailfish: a comprehensive survey of snailfish specific genes.</title>
        <authorList>
            <person name="Kim W."/>
            <person name="Song I."/>
            <person name="Jeong J.-H."/>
            <person name="Kim D."/>
            <person name="Kim S."/>
            <person name="Ryu S."/>
            <person name="Song J.Y."/>
            <person name="Lee S.K."/>
        </authorList>
    </citation>
    <scope>NUCLEOTIDE SEQUENCE [LARGE SCALE GENOMIC DNA]</scope>
    <source>
        <tissue evidence="2">Muscle</tissue>
    </source>
</reference>
<feature type="region of interest" description="Disordered" evidence="1">
    <location>
        <begin position="73"/>
        <end position="113"/>
    </location>
</feature>